<dbReference type="RefSeq" id="WP_380667451.1">
    <property type="nucleotide sequence ID" value="NZ_JBHTCJ010000005.1"/>
</dbReference>
<organism evidence="1 2">
    <name type="scientific">Saccharopolyspora griseoalba</name>
    <dbReference type="NCBI Taxonomy" id="1431848"/>
    <lineage>
        <taxon>Bacteria</taxon>
        <taxon>Bacillati</taxon>
        <taxon>Actinomycetota</taxon>
        <taxon>Actinomycetes</taxon>
        <taxon>Pseudonocardiales</taxon>
        <taxon>Pseudonocardiaceae</taxon>
        <taxon>Saccharopolyspora</taxon>
    </lineage>
</organism>
<protein>
    <submittedName>
        <fullName evidence="1">DNA topology modulation protein FlaR</fullName>
    </submittedName>
</protein>
<dbReference type="InterPro" id="IPR052922">
    <property type="entry name" value="Cytidylate_Kinase-2"/>
</dbReference>
<accession>A0ABW2LHL9</accession>
<evidence type="ECO:0000313" key="1">
    <source>
        <dbReference type="EMBL" id="MFC7342001.1"/>
    </source>
</evidence>
<evidence type="ECO:0000313" key="2">
    <source>
        <dbReference type="Proteomes" id="UP001596504"/>
    </source>
</evidence>
<dbReference type="PANTHER" id="PTHR37816">
    <property type="entry name" value="YALI0E33011P"/>
    <property type="match status" value="1"/>
</dbReference>
<comment type="caution">
    <text evidence="1">The sequence shown here is derived from an EMBL/GenBank/DDBJ whole genome shotgun (WGS) entry which is preliminary data.</text>
</comment>
<dbReference type="SUPFAM" id="SSF52540">
    <property type="entry name" value="P-loop containing nucleoside triphosphate hydrolases"/>
    <property type="match status" value="1"/>
</dbReference>
<dbReference type="EMBL" id="JBHTCJ010000005">
    <property type="protein sequence ID" value="MFC7342001.1"/>
    <property type="molecule type" value="Genomic_DNA"/>
</dbReference>
<dbReference type="Proteomes" id="UP001596504">
    <property type="component" value="Unassembled WGS sequence"/>
</dbReference>
<gene>
    <name evidence="1" type="ORF">ACFQRI_11310</name>
</gene>
<dbReference type="PANTHER" id="PTHR37816:SF1">
    <property type="entry name" value="TOXIN"/>
    <property type="match status" value="1"/>
</dbReference>
<proteinExistence type="predicted"/>
<dbReference type="Gene3D" id="3.40.50.300">
    <property type="entry name" value="P-loop containing nucleotide triphosphate hydrolases"/>
    <property type="match status" value="1"/>
</dbReference>
<sequence>MPRVVVVGSSRAGKSTFSRSPGERLGVPVISLDEHYWRPGWQRPPQQRWRREQAELLDEHPSWIADGNCWSTLDVRLERADAVVFLDVPRLRCLPQALWRGLRHRGRALQAPGCPERWSWSFFGHIWSYPAQHRPRLLAAIADHASHARVVVLRHRYEMREFLDAARGPIGSDVVRWPGRAW</sequence>
<dbReference type="InterPro" id="IPR027417">
    <property type="entry name" value="P-loop_NTPase"/>
</dbReference>
<keyword evidence="2" id="KW-1185">Reference proteome</keyword>
<reference evidence="2" key="1">
    <citation type="journal article" date="2019" name="Int. J. Syst. Evol. Microbiol.">
        <title>The Global Catalogue of Microorganisms (GCM) 10K type strain sequencing project: providing services to taxonomists for standard genome sequencing and annotation.</title>
        <authorList>
            <consortium name="The Broad Institute Genomics Platform"/>
            <consortium name="The Broad Institute Genome Sequencing Center for Infectious Disease"/>
            <person name="Wu L."/>
            <person name="Ma J."/>
        </authorList>
    </citation>
    <scope>NUCLEOTIDE SEQUENCE [LARGE SCALE GENOMIC DNA]</scope>
    <source>
        <strain evidence="2">WLHS5</strain>
    </source>
</reference>
<name>A0ABW2LHL9_9PSEU</name>